<comment type="caution">
    <text evidence="4">The sequence shown here is derived from an EMBL/GenBank/DDBJ whole genome shotgun (WGS) entry which is preliminary data.</text>
</comment>
<dbReference type="InterPro" id="IPR050463">
    <property type="entry name" value="Gfo/Idh/MocA_oxidrdct_glycsds"/>
</dbReference>
<protein>
    <submittedName>
        <fullName evidence="4">Gfo/Idh/MocA family oxidoreductase</fullName>
    </submittedName>
</protein>
<dbReference type="GO" id="GO:0000166">
    <property type="term" value="F:nucleotide binding"/>
    <property type="evidence" value="ECO:0007669"/>
    <property type="project" value="InterPro"/>
</dbReference>
<evidence type="ECO:0000259" key="2">
    <source>
        <dbReference type="Pfam" id="PF01408"/>
    </source>
</evidence>
<evidence type="ECO:0000259" key="3">
    <source>
        <dbReference type="Pfam" id="PF22725"/>
    </source>
</evidence>
<dbReference type="GO" id="GO:0016491">
    <property type="term" value="F:oxidoreductase activity"/>
    <property type="evidence" value="ECO:0007669"/>
    <property type="project" value="UniProtKB-KW"/>
</dbReference>
<accession>A0A9X2CWX2</accession>
<dbReference type="PANTHER" id="PTHR43818">
    <property type="entry name" value="BCDNA.GH03377"/>
    <property type="match status" value="1"/>
</dbReference>
<dbReference type="Gene3D" id="3.40.50.720">
    <property type="entry name" value="NAD(P)-binding Rossmann-like Domain"/>
    <property type="match status" value="1"/>
</dbReference>
<feature type="domain" description="Gfo/Idh/MocA-like oxidoreductase N-terminal" evidence="2">
    <location>
        <begin position="4"/>
        <end position="119"/>
    </location>
</feature>
<dbReference type="EMBL" id="JAKRYL010000039">
    <property type="protein sequence ID" value="MCL7749763.1"/>
    <property type="molecule type" value="Genomic_DNA"/>
</dbReference>
<proteinExistence type="predicted"/>
<name>A0A9X2CWX2_9BACI</name>
<reference evidence="4" key="1">
    <citation type="submission" date="2022-02" db="EMBL/GenBank/DDBJ databases">
        <title>Halalkalibacter sp. nov. isolated from Lonar Lake, India.</title>
        <authorList>
            <person name="Joshi A."/>
            <person name="Thite S."/>
            <person name="Lodha T."/>
        </authorList>
    </citation>
    <scope>NUCLEOTIDE SEQUENCE</scope>
    <source>
        <strain evidence="4">MEB205</strain>
    </source>
</reference>
<evidence type="ECO:0000313" key="5">
    <source>
        <dbReference type="Proteomes" id="UP001139150"/>
    </source>
</evidence>
<evidence type="ECO:0000313" key="4">
    <source>
        <dbReference type="EMBL" id="MCL7749763.1"/>
    </source>
</evidence>
<sequence length="393" mass="43314">MKTVKVGIIGCGTISNVYMDNLTQRYKLIEVIACADMFVDKAKELASKYSVPKACSVEELLEDPDVEIVLNLTIPAAHFEINMAALEVGKHVYCEKPLALNLEEAEKSIEFARSKGLMLGCSPDSFLGAGIQTSKKVLDDGWIGSPVAVTANFMCHGHELWHPAPDFYYKEGGGPMLDMGPYYITAMVALLGPIKKITCLAKKTHEERTVLNSNIRSKKSIDVDVLTHYSGLMEFENGVIATVNMSFDVWFSNLPKLEIYGTEGTLMVPDPNMFGGPVKLIRGDNMVDSIEGYDWIEAVKTVNNPSLMGEFVTEFPLAYHNVGYNSRGLGVLDMANALLQGRPHRTNGDLTYHVMEALLAFEKTAEDGTTYIMESTCEKPTQVPTGLRFGELD</sequence>
<dbReference type="InterPro" id="IPR036291">
    <property type="entry name" value="NAD(P)-bd_dom_sf"/>
</dbReference>
<dbReference type="Pfam" id="PF01408">
    <property type="entry name" value="GFO_IDH_MocA"/>
    <property type="match status" value="1"/>
</dbReference>
<organism evidence="4 5">
    <name type="scientific">Halalkalibacter alkaliphilus</name>
    <dbReference type="NCBI Taxonomy" id="2917993"/>
    <lineage>
        <taxon>Bacteria</taxon>
        <taxon>Bacillati</taxon>
        <taxon>Bacillota</taxon>
        <taxon>Bacilli</taxon>
        <taxon>Bacillales</taxon>
        <taxon>Bacillaceae</taxon>
        <taxon>Halalkalibacter</taxon>
    </lineage>
</organism>
<dbReference type="PANTHER" id="PTHR43818:SF11">
    <property type="entry name" value="BCDNA.GH03377"/>
    <property type="match status" value="1"/>
</dbReference>
<dbReference type="AlphaFoldDB" id="A0A9X2CWX2"/>
<evidence type="ECO:0000256" key="1">
    <source>
        <dbReference type="ARBA" id="ARBA00023002"/>
    </source>
</evidence>
<dbReference type="SUPFAM" id="SSF51735">
    <property type="entry name" value="NAD(P)-binding Rossmann-fold domains"/>
    <property type="match status" value="1"/>
</dbReference>
<dbReference type="InterPro" id="IPR000683">
    <property type="entry name" value="Gfo/Idh/MocA-like_OxRdtase_N"/>
</dbReference>
<gene>
    <name evidence="4" type="ORF">MF646_21850</name>
</gene>
<keyword evidence="5" id="KW-1185">Reference proteome</keyword>
<dbReference type="SUPFAM" id="SSF55347">
    <property type="entry name" value="Glyceraldehyde-3-phosphate dehydrogenase-like, C-terminal domain"/>
    <property type="match status" value="1"/>
</dbReference>
<dbReference type="InterPro" id="IPR055170">
    <property type="entry name" value="GFO_IDH_MocA-like_dom"/>
</dbReference>
<dbReference type="Proteomes" id="UP001139150">
    <property type="component" value="Unassembled WGS sequence"/>
</dbReference>
<feature type="domain" description="GFO/IDH/MocA-like oxidoreductase" evidence="3">
    <location>
        <begin position="132"/>
        <end position="266"/>
    </location>
</feature>
<dbReference type="Gene3D" id="3.30.360.10">
    <property type="entry name" value="Dihydrodipicolinate Reductase, domain 2"/>
    <property type="match status" value="1"/>
</dbReference>
<dbReference type="Pfam" id="PF22725">
    <property type="entry name" value="GFO_IDH_MocA_C3"/>
    <property type="match status" value="1"/>
</dbReference>
<keyword evidence="1" id="KW-0560">Oxidoreductase</keyword>